<evidence type="ECO:0000256" key="1">
    <source>
        <dbReference type="SAM" id="MobiDB-lite"/>
    </source>
</evidence>
<feature type="compositionally biased region" description="Pro residues" evidence="1">
    <location>
        <begin position="137"/>
        <end position="153"/>
    </location>
</feature>
<comment type="caution">
    <text evidence="2">The sequence shown here is derived from an EMBL/GenBank/DDBJ whole genome shotgun (WGS) entry which is preliminary data.</text>
</comment>
<organism evidence="2 3">
    <name type="scientific">Rhizoctonia solani</name>
    <dbReference type="NCBI Taxonomy" id="456999"/>
    <lineage>
        <taxon>Eukaryota</taxon>
        <taxon>Fungi</taxon>
        <taxon>Dikarya</taxon>
        <taxon>Basidiomycota</taxon>
        <taxon>Agaricomycotina</taxon>
        <taxon>Agaricomycetes</taxon>
        <taxon>Cantharellales</taxon>
        <taxon>Ceratobasidiaceae</taxon>
        <taxon>Rhizoctonia</taxon>
    </lineage>
</organism>
<dbReference type="AlphaFoldDB" id="A0A8H3CIW0"/>
<gene>
    <name evidence="2" type="ORF">RDB_LOCUS100916</name>
</gene>
<sequence length="221" mass="24318">YQIHQTGFCVIPALARSSGQYQGKSNYQYKKSLSCAQKQRPSRHRLNTLSVALKRQTVTLRILPFLNFSQVDLVRPSPVLRQTPPPTSQILPQTKPLHSHPVAARSDAGQLPNDKIPPPPVSEPLPSSPRSHAPRDLPQPEPVYQPEPVPAPEPEAHPVVARSLVSPQSPNPKVPQSEPCFFAQLQFVLFQSSLQRPEIEAPIPVLKPAPDSLAPRLPVAS</sequence>
<proteinExistence type="predicted"/>
<evidence type="ECO:0000313" key="3">
    <source>
        <dbReference type="Proteomes" id="UP000663831"/>
    </source>
</evidence>
<reference evidence="2" key="1">
    <citation type="submission" date="2021-01" db="EMBL/GenBank/DDBJ databases">
        <authorList>
            <person name="Kaushik A."/>
        </authorList>
    </citation>
    <scope>NUCLEOTIDE SEQUENCE</scope>
    <source>
        <strain evidence="2">AG3-1AP</strain>
    </source>
</reference>
<dbReference type="Proteomes" id="UP000663831">
    <property type="component" value="Unassembled WGS sequence"/>
</dbReference>
<accession>A0A8H3CIW0</accession>
<protein>
    <submittedName>
        <fullName evidence="2">Uncharacterized protein</fullName>
    </submittedName>
</protein>
<evidence type="ECO:0000313" key="2">
    <source>
        <dbReference type="EMBL" id="CAE6482675.1"/>
    </source>
</evidence>
<name>A0A8H3CIW0_9AGAM</name>
<feature type="region of interest" description="Disordered" evidence="1">
    <location>
        <begin position="77"/>
        <end position="157"/>
    </location>
</feature>
<dbReference type="EMBL" id="CAJMWV010003476">
    <property type="protein sequence ID" value="CAE6482675.1"/>
    <property type="molecule type" value="Genomic_DNA"/>
</dbReference>
<feature type="non-terminal residue" evidence="2">
    <location>
        <position position="1"/>
    </location>
</feature>
<feature type="compositionally biased region" description="Pro residues" evidence="1">
    <location>
        <begin position="115"/>
        <end position="127"/>
    </location>
</feature>